<dbReference type="AlphaFoldDB" id="A0A7G9SMI4"/>
<evidence type="ECO:0000313" key="3">
    <source>
        <dbReference type="Proteomes" id="UP000515804"/>
    </source>
</evidence>
<feature type="signal peptide" evidence="1">
    <location>
        <begin position="1"/>
        <end position="21"/>
    </location>
</feature>
<keyword evidence="3" id="KW-1185">Reference proteome</keyword>
<dbReference type="EMBL" id="CP060719">
    <property type="protein sequence ID" value="QNN69059.1"/>
    <property type="molecule type" value="Genomic_DNA"/>
</dbReference>
<reference evidence="2 3" key="1">
    <citation type="submission" date="2020-08" db="EMBL/GenBank/DDBJ databases">
        <title>Genome sequence of Thermomonas carbonis KCTC 42013T.</title>
        <authorList>
            <person name="Hyun D.-W."/>
            <person name="Bae J.-W."/>
        </authorList>
    </citation>
    <scope>NUCLEOTIDE SEQUENCE [LARGE SCALE GENOMIC DNA]</scope>
    <source>
        <strain evidence="2 3">KCTC 42013</strain>
    </source>
</reference>
<dbReference type="Gene3D" id="2.60.40.1120">
    <property type="entry name" value="Carboxypeptidase-like, regulatory domain"/>
    <property type="match status" value="1"/>
</dbReference>
<keyword evidence="2" id="KW-0645">Protease</keyword>
<dbReference type="SUPFAM" id="SSF49452">
    <property type="entry name" value="Starch-binding domain-like"/>
    <property type="match status" value="1"/>
</dbReference>
<keyword evidence="2" id="KW-0121">Carboxypeptidase</keyword>
<keyword evidence="1" id="KW-0732">Signal</keyword>
<proteinExistence type="predicted"/>
<dbReference type="KEGG" id="tcn:H9L16_10095"/>
<dbReference type="GO" id="GO:0030246">
    <property type="term" value="F:carbohydrate binding"/>
    <property type="evidence" value="ECO:0007669"/>
    <property type="project" value="InterPro"/>
</dbReference>
<gene>
    <name evidence="2" type="ORF">H9L16_10095</name>
</gene>
<keyword evidence="2" id="KW-0378">Hydrolase</keyword>
<accession>A0A7G9SMI4</accession>
<dbReference type="RefSeq" id="WP_187551582.1">
    <property type="nucleotide sequence ID" value="NZ_BMZL01000002.1"/>
</dbReference>
<dbReference type="Pfam" id="PF13620">
    <property type="entry name" value="CarboxypepD_reg"/>
    <property type="match status" value="1"/>
</dbReference>
<evidence type="ECO:0000313" key="2">
    <source>
        <dbReference type="EMBL" id="QNN69059.1"/>
    </source>
</evidence>
<organism evidence="2 3">
    <name type="scientific">Thermomonas carbonis</name>
    <dbReference type="NCBI Taxonomy" id="1463158"/>
    <lineage>
        <taxon>Bacteria</taxon>
        <taxon>Pseudomonadati</taxon>
        <taxon>Pseudomonadota</taxon>
        <taxon>Gammaproteobacteria</taxon>
        <taxon>Lysobacterales</taxon>
        <taxon>Lysobacteraceae</taxon>
        <taxon>Thermomonas</taxon>
    </lineage>
</organism>
<dbReference type="InterPro" id="IPR013784">
    <property type="entry name" value="Carb-bd-like_fold"/>
</dbReference>
<evidence type="ECO:0000256" key="1">
    <source>
        <dbReference type="SAM" id="SignalP"/>
    </source>
</evidence>
<dbReference type="GO" id="GO:0004180">
    <property type="term" value="F:carboxypeptidase activity"/>
    <property type="evidence" value="ECO:0007669"/>
    <property type="project" value="UniProtKB-KW"/>
</dbReference>
<name>A0A7G9SMI4_9GAMM</name>
<feature type="chain" id="PRO_5028819011" evidence="1">
    <location>
        <begin position="22"/>
        <end position="112"/>
    </location>
</feature>
<dbReference type="Proteomes" id="UP000515804">
    <property type="component" value="Chromosome"/>
</dbReference>
<sequence length="112" mass="11845">MIRNHRLALAFLAATLPFAVAAQSSSGNITGEAVTGDTVVVSGIDTGFKRELKIDKDGKFQIRRVPTGNYQIVVMHKDGTIDPAQSVMVRPGGSARLMEAGKTEAKELSSGS</sequence>
<protein>
    <submittedName>
        <fullName evidence="2">Carboxypeptidase regulatory-like domain-containing protein</fullName>
    </submittedName>
</protein>